<accession>A0A919RDT2</accession>
<dbReference type="AlphaFoldDB" id="A0A919RDT2"/>
<sequence>MSPTTQTQTALAPDGRRVTVTCQTERTDPNWQWGMRLTSKVLAVGVTISGPGYLDLLTEIHGLTTVQQVTYRGHPLLITVDSANENWTVGWTGAHHTLTLGGSLPAPGLDLVVGLMDQLTIEDHPDGMVVSPLPGSGIVMWSVSGVMATGAGPMTLYRRDEAHALIPTQPGARVQNGEVWKKGLEIGERTVGYKYVHVGADAVCMIDDRVGKIPGITAQSMEDVLSSLSVQWER</sequence>
<evidence type="ECO:0000313" key="1">
    <source>
        <dbReference type="EMBL" id="GII90935.1"/>
    </source>
</evidence>
<protein>
    <submittedName>
        <fullName evidence="1">Uncharacterized protein</fullName>
    </submittedName>
</protein>
<dbReference type="EMBL" id="BOOW01000007">
    <property type="protein sequence ID" value="GII90935.1"/>
    <property type="molecule type" value="Genomic_DNA"/>
</dbReference>
<reference evidence="1" key="1">
    <citation type="submission" date="2021-01" db="EMBL/GenBank/DDBJ databases">
        <title>Whole genome shotgun sequence of Sinosporangium siamense NBRC 109515.</title>
        <authorList>
            <person name="Komaki H."/>
            <person name="Tamura T."/>
        </authorList>
    </citation>
    <scope>NUCLEOTIDE SEQUENCE</scope>
    <source>
        <strain evidence="1">NBRC 109515</strain>
    </source>
</reference>
<keyword evidence="2" id="KW-1185">Reference proteome</keyword>
<gene>
    <name evidence="1" type="ORF">Ssi02_11660</name>
</gene>
<comment type="caution">
    <text evidence="1">The sequence shown here is derived from an EMBL/GenBank/DDBJ whole genome shotgun (WGS) entry which is preliminary data.</text>
</comment>
<organism evidence="1 2">
    <name type="scientific">Sinosporangium siamense</name>
    <dbReference type="NCBI Taxonomy" id="1367973"/>
    <lineage>
        <taxon>Bacteria</taxon>
        <taxon>Bacillati</taxon>
        <taxon>Actinomycetota</taxon>
        <taxon>Actinomycetes</taxon>
        <taxon>Streptosporangiales</taxon>
        <taxon>Streptosporangiaceae</taxon>
        <taxon>Sinosporangium</taxon>
    </lineage>
</organism>
<dbReference type="Proteomes" id="UP000606172">
    <property type="component" value="Unassembled WGS sequence"/>
</dbReference>
<proteinExistence type="predicted"/>
<evidence type="ECO:0000313" key="2">
    <source>
        <dbReference type="Proteomes" id="UP000606172"/>
    </source>
</evidence>
<name>A0A919RDT2_9ACTN</name>